<dbReference type="InterPro" id="IPR025944">
    <property type="entry name" value="Sigma_54_int_dom_CS"/>
</dbReference>
<dbReference type="SUPFAM" id="SSF52540">
    <property type="entry name" value="P-loop containing nucleoside triphosphate hydrolases"/>
    <property type="match status" value="1"/>
</dbReference>
<dbReference type="InterPro" id="IPR002078">
    <property type="entry name" value="Sigma_54_int"/>
</dbReference>
<dbReference type="SUPFAM" id="SSF55785">
    <property type="entry name" value="PYP-like sensor domain (PAS domain)"/>
    <property type="match status" value="1"/>
</dbReference>
<dbReference type="Proteomes" id="UP000658382">
    <property type="component" value="Unassembled WGS sequence"/>
</dbReference>
<dbReference type="Gene3D" id="1.10.8.60">
    <property type="match status" value="1"/>
</dbReference>
<dbReference type="SMART" id="SM00382">
    <property type="entry name" value="AAA"/>
    <property type="match status" value="1"/>
</dbReference>
<dbReference type="Gene3D" id="1.10.10.60">
    <property type="entry name" value="Homeodomain-like"/>
    <property type="match status" value="1"/>
</dbReference>
<dbReference type="Pfam" id="PF00158">
    <property type="entry name" value="Sigma54_activat"/>
    <property type="match status" value="1"/>
</dbReference>
<dbReference type="GO" id="GO:0006355">
    <property type="term" value="P:regulation of DNA-templated transcription"/>
    <property type="evidence" value="ECO:0007669"/>
    <property type="project" value="InterPro"/>
</dbReference>
<dbReference type="NCBIfam" id="TIGR00229">
    <property type="entry name" value="sensory_box"/>
    <property type="match status" value="1"/>
</dbReference>
<name>A0A917PUS7_9BACI</name>
<dbReference type="PROSITE" id="PS50112">
    <property type="entry name" value="PAS"/>
    <property type="match status" value="1"/>
</dbReference>
<evidence type="ECO:0000259" key="6">
    <source>
        <dbReference type="PROSITE" id="PS50112"/>
    </source>
</evidence>
<dbReference type="Gene3D" id="3.40.50.300">
    <property type="entry name" value="P-loop containing nucleotide triphosphate hydrolases"/>
    <property type="match status" value="1"/>
</dbReference>
<dbReference type="CDD" id="cd00009">
    <property type="entry name" value="AAA"/>
    <property type="match status" value="1"/>
</dbReference>
<evidence type="ECO:0000256" key="4">
    <source>
        <dbReference type="ARBA" id="ARBA00023163"/>
    </source>
</evidence>
<comment type="caution">
    <text evidence="7">The sequence shown here is derived from an EMBL/GenBank/DDBJ whole genome shotgun (WGS) entry which is preliminary data.</text>
</comment>
<dbReference type="GO" id="GO:0005524">
    <property type="term" value="F:ATP binding"/>
    <property type="evidence" value="ECO:0007669"/>
    <property type="project" value="UniProtKB-KW"/>
</dbReference>
<dbReference type="AlphaFoldDB" id="A0A917PUS7"/>
<feature type="domain" description="PAS" evidence="6">
    <location>
        <begin position="13"/>
        <end position="58"/>
    </location>
</feature>
<protein>
    <submittedName>
        <fullName evidence="7">Diguanylate cyclase</fullName>
    </submittedName>
</protein>
<dbReference type="PROSITE" id="PS00675">
    <property type="entry name" value="SIGMA54_INTERACT_1"/>
    <property type="match status" value="1"/>
</dbReference>
<dbReference type="PANTHER" id="PTHR32071:SF57">
    <property type="entry name" value="C4-DICARBOXYLATE TRANSPORT TRANSCRIPTIONAL REGULATORY PROTEIN DCTD"/>
    <property type="match status" value="1"/>
</dbReference>
<organism evidence="7 8">
    <name type="scientific">Lentibacillus kapialis</name>
    <dbReference type="NCBI Taxonomy" id="340214"/>
    <lineage>
        <taxon>Bacteria</taxon>
        <taxon>Bacillati</taxon>
        <taxon>Bacillota</taxon>
        <taxon>Bacilli</taxon>
        <taxon>Bacillales</taxon>
        <taxon>Bacillaceae</taxon>
        <taxon>Lentibacillus</taxon>
    </lineage>
</organism>
<dbReference type="InterPro" id="IPR058031">
    <property type="entry name" value="AAA_lid_NorR"/>
</dbReference>
<dbReference type="PROSITE" id="PS50045">
    <property type="entry name" value="SIGMA54_INTERACT_4"/>
    <property type="match status" value="1"/>
</dbReference>
<feature type="domain" description="Sigma-54 factor interaction" evidence="5">
    <location>
        <begin position="142"/>
        <end position="371"/>
    </location>
</feature>
<dbReference type="Gene3D" id="3.30.450.20">
    <property type="entry name" value="PAS domain"/>
    <property type="match status" value="1"/>
</dbReference>
<dbReference type="CDD" id="cd00130">
    <property type="entry name" value="PAS"/>
    <property type="match status" value="1"/>
</dbReference>
<reference evidence="7" key="2">
    <citation type="submission" date="2020-09" db="EMBL/GenBank/DDBJ databases">
        <authorList>
            <person name="Sun Q."/>
            <person name="Ohkuma M."/>
        </authorList>
    </citation>
    <scope>NUCLEOTIDE SEQUENCE</scope>
    <source>
        <strain evidence="7">JCM 12580</strain>
    </source>
</reference>
<sequence>MDESINTDKVEITGETLKELLDYLSDEIIIFNHNRQIIYANKACEKNYGLTREMLLGKFNHDLFQKKLWTPSIYPEIDKSKKPISIIQTTNTGAELLTSAIPILNDQDEVELLITTAKELHDHKTVTLNTNNKTPTLEEHGIITHSSKMQDIIAFCQKVAITNSTILIQGESGTGKGVLANYIHQISKRKSMPYLTINCAAIPEELLESELFGYTKGAFTGANPSGKAGLLEMGNNGTVFLDEIGDLSLSLQAKLLQVMQDKEFIPIGGNAKKKVNIRFIVATNRNLEKLIEKGQFREDLYYRLNVIDITLPPLRDRKEDIIPLIYHFLHKFNEEYESDKPISQDALDILEWYSWPGNIRQLANLMEKLVIISDTVIDHHALPEVFHQKKNTPIPLNQPDTLDDAVDQAKQHMIRHSFKKHRSSRKVAEDLKISQTTATKLIREYCNDLRQKQ</sequence>
<keyword evidence="1" id="KW-0547">Nucleotide-binding</keyword>
<keyword evidence="2" id="KW-0067">ATP-binding</keyword>
<evidence type="ECO:0000313" key="8">
    <source>
        <dbReference type="Proteomes" id="UP000658382"/>
    </source>
</evidence>
<gene>
    <name evidence="7" type="ORF">GCM10007063_15140</name>
</gene>
<keyword evidence="8" id="KW-1185">Reference proteome</keyword>
<dbReference type="InterPro" id="IPR035965">
    <property type="entry name" value="PAS-like_dom_sf"/>
</dbReference>
<dbReference type="InterPro" id="IPR000014">
    <property type="entry name" value="PAS"/>
</dbReference>
<evidence type="ECO:0000259" key="5">
    <source>
        <dbReference type="PROSITE" id="PS50045"/>
    </source>
</evidence>
<dbReference type="FunFam" id="3.40.50.300:FF:000006">
    <property type="entry name" value="DNA-binding transcriptional regulator NtrC"/>
    <property type="match status" value="1"/>
</dbReference>
<dbReference type="Pfam" id="PF13426">
    <property type="entry name" value="PAS_9"/>
    <property type="match status" value="1"/>
</dbReference>
<proteinExistence type="predicted"/>
<dbReference type="InterPro" id="IPR025662">
    <property type="entry name" value="Sigma_54_int_dom_ATP-bd_1"/>
</dbReference>
<dbReference type="InterPro" id="IPR027417">
    <property type="entry name" value="P-loop_NTPase"/>
</dbReference>
<keyword evidence="3" id="KW-0805">Transcription regulation</keyword>
<dbReference type="PANTHER" id="PTHR32071">
    <property type="entry name" value="TRANSCRIPTIONAL REGULATORY PROTEIN"/>
    <property type="match status" value="1"/>
</dbReference>
<dbReference type="EMBL" id="BMNQ01000016">
    <property type="protein sequence ID" value="GGJ93535.1"/>
    <property type="molecule type" value="Genomic_DNA"/>
</dbReference>
<evidence type="ECO:0000256" key="2">
    <source>
        <dbReference type="ARBA" id="ARBA00022840"/>
    </source>
</evidence>
<dbReference type="Pfam" id="PF25601">
    <property type="entry name" value="AAA_lid_14"/>
    <property type="match status" value="1"/>
</dbReference>
<evidence type="ECO:0000313" key="7">
    <source>
        <dbReference type="EMBL" id="GGJ93535.1"/>
    </source>
</evidence>
<evidence type="ECO:0000256" key="3">
    <source>
        <dbReference type="ARBA" id="ARBA00023015"/>
    </source>
</evidence>
<dbReference type="InterPro" id="IPR003593">
    <property type="entry name" value="AAA+_ATPase"/>
</dbReference>
<accession>A0A917PUS7</accession>
<evidence type="ECO:0000256" key="1">
    <source>
        <dbReference type="ARBA" id="ARBA00022741"/>
    </source>
</evidence>
<reference evidence="7" key="1">
    <citation type="journal article" date="2014" name="Int. J. Syst. Evol. Microbiol.">
        <title>Complete genome sequence of Corynebacterium casei LMG S-19264T (=DSM 44701T), isolated from a smear-ripened cheese.</title>
        <authorList>
            <consortium name="US DOE Joint Genome Institute (JGI-PGF)"/>
            <person name="Walter F."/>
            <person name="Albersmeier A."/>
            <person name="Kalinowski J."/>
            <person name="Ruckert C."/>
        </authorList>
    </citation>
    <scope>NUCLEOTIDE SEQUENCE</scope>
    <source>
        <strain evidence="7">JCM 12580</strain>
    </source>
</reference>
<dbReference type="RefSeq" id="WP_188632494.1">
    <property type="nucleotide sequence ID" value="NZ_BMNQ01000016.1"/>
</dbReference>
<dbReference type="PROSITE" id="PS00688">
    <property type="entry name" value="SIGMA54_INTERACT_3"/>
    <property type="match status" value="1"/>
</dbReference>
<keyword evidence="4" id="KW-0804">Transcription</keyword>